<dbReference type="InterPro" id="IPR013783">
    <property type="entry name" value="Ig-like_fold"/>
</dbReference>
<reference evidence="7" key="1">
    <citation type="submission" date="2020-08" db="EMBL/GenBank/DDBJ databases">
        <title>Multicomponent nature underlies the extraordinary mechanical properties of spider dragline silk.</title>
        <authorList>
            <person name="Kono N."/>
            <person name="Nakamura H."/>
            <person name="Mori M."/>
            <person name="Yoshida Y."/>
            <person name="Ohtoshi R."/>
            <person name="Malay A.D."/>
            <person name="Moran D.A.P."/>
            <person name="Tomita M."/>
            <person name="Numata K."/>
            <person name="Arakawa K."/>
        </authorList>
    </citation>
    <scope>NUCLEOTIDE SEQUENCE</scope>
</reference>
<proteinExistence type="predicted"/>
<evidence type="ECO:0000256" key="3">
    <source>
        <dbReference type="ARBA" id="ARBA00022966"/>
    </source>
</evidence>
<dbReference type="InterPro" id="IPR009048">
    <property type="entry name" value="A-macroglobulin_rcpt-bd"/>
</dbReference>
<accession>A0A8X6X2N9</accession>
<dbReference type="Gene3D" id="1.50.10.20">
    <property type="match status" value="1"/>
</dbReference>
<dbReference type="Pfam" id="PF01835">
    <property type="entry name" value="MG2"/>
    <property type="match status" value="1"/>
</dbReference>
<dbReference type="InterPro" id="IPR036595">
    <property type="entry name" value="A-macroglobulin_rcpt-bd_sf"/>
</dbReference>
<dbReference type="Pfam" id="PF01759">
    <property type="entry name" value="NTR"/>
    <property type="match status" value="1"/>
</dbReference>
<dbReference type="InterPro" id="IPR011625">
    <property type="entry name" value="A2M_N_BRD"/>
</dbReference>
<dbReference type="SMART" id="SM01360">
    <property type="entry name" value="A2M"/>
    <property type="match status" value="1"/>
</dbReference>
<dbReference type="PROSITE" id="PS00477">
    <property type="entry name" value="ALPHA_2_MACROGLOBULIN"/>
    <property type="match status" value="1"/>
</dbReference>
<dbReference type="GO" id="GO:0005615">
    <property type="term" value="C:extracellular space"/>
    <property type="evidence" value="ECO:0007669"/>
    <property type="project" value="InterPro"/>
</dbReference>
<dbReference type="PROSITE" id="PS50189">
    <property type="entry name" value="NTR"/>
    <property type="match status" value="1"/>
</dbReference>
<evidence type="ECO:0000256" key="1">
    <source>
        <dbReference type="ARBA" id="ARBA00004613"/>
    </source>
</evidence>
<dbReference type="SUPFAM" id="SSF47686">
    <property type="entry name" value="Anaphylotoxins (complement system)"/>
    <property type="match status" value="1"/>
</dbReference>
<dbReference type="Gene3D" id="2.60.40.1930">
    <property type="match status" value="2"/>
</dbReference>
<name>A0A8X6X2N9_9ARAC</name>
<dbReference type="Gene3D" id="1.20.91.20">
    <property type="entry name" value="Anaphylotoxins (complement system)"/>
    <property type="match status" value="1"/>
</dbReference>
<dbReference type="SMART" id="SM00643">
    <property type="entry name" value="C345C"/>
    <property type="match status" value="1"/>
</dbReference>
<keyword evidence="4" id="KW-1015">Disulfide bond</keyword>
<dbReference type="PANTHER" id="PTHR11412">
    <property type="entry name" value="MACROGLOBULIN / COMPLEMENT"/>
    <property type="match status" value="1"/>
</dbReference>
<dbReference type="InterPro" id="IPR050473">
    <property type="entry name" value="A2M/Complement_sys"/>
</dbReference>
<evidence type="ECO:0000259" key="5">
    <source>
        <dbReference type="PROSITE" id="PS01178"/>
    </source>
</evidence>
<dbReference type="PROSITE" id="PS01178">
    <property type="entry name" value="ANAPHYLATOXIN_2"/>
    <property type="match status" value="1"/>
</dbReference>
<protein>
    <submittedName>
        <fullName evidence="7">Complement C3</fullName>
    </submittedName>
</protein>
<dbReference type="Pfam" id="PF07677">
    <property type="entry name" value="A2M_recep"/>
    <property type="match status" value="1"/>
</dbReference>
<dbReference type="Proteomes" id="UP000886998">
    <property type="component" value="Unassembled WGS sequence"/>
</dbReference>
<dbReference type="Gene3D" id="2.60.120.1540">
    <property type="match status" value="1"/>
</dbReference>
<dbReference type="SMART" id="SM01361">
    <property type="entry name" value="A2M_recep"/>
    <property type="match status" value="1"/>
</dbReference>
<feature type="domain" description="NTR" evidence="6">
    <location>
        <begin position="1481"/>
        <end position="1629"/>
    </location>
</feature>
<dbReference type="SMART" id="SM01419">
    <property type="entry name" value="Thiol-ester_cl"/>
    <property type="match status" value="1"/>
</dbReference>
<dbReference type="InterPro" id="IPR001134">
    <property type="entry name" value="Netrin_domain"/>
</dbReference>
<keyword evidence="2" id="KW-0964">Secreted</keyword>
<dbReference type="GO" id="GO:0004866">
    <property type="term" value="F:endopeptidase inhibitor activity"/>
    <property type="evidence" value="ECO:0007669"/>
    <property type="project" value="InterPro"/>
</dbReference>
<evidence type="ECO:0000313" key="8">
    <source>
        <dbReference type="Proteomes" id="UP000886998"/>
    </source>
</evidence>
<sequence>MLNYILIPIKKEHIKKSIELRIKCFSYKTFLSVIILITFLTLDAAEIFKVHVRSKDLPPGILSTPGEKSVLLTVHSDNFHKEIQIPVSNKTGYVFIQTDKPIYTPNQLVHIRIIPLNEDALPSDKPIKLQIKNPNGTTVEETHFTKGRSSKFQTAFARHMYKFPNFPLMGEWTATVNYGYGLEQSTTVHFELQEYVQGSVTYRLGVKGEAPEVIYFGIVGPKKLRDGSYEQVVSTNEFADQIGIGWFPEIEGSHLVVEATVMEDATGNKEVAKDAKGRFSKTPFVISFKRCLQDFKPGLMSVFEADINYINGKPAERIPTRISATADGQPLEITVPTSISNDEGKVSFEIHPETHHNTISIKLETEDPRYVGQQATGHFLQHRFQSASKAFIALERSSAHRTKVGDKFGKIVHVDPAGMRNVYYAVITKGKIVKMVKLREGDFKTKVIEFSITQNMVPSFRLVVWALYKDELLVDSLNIDIEDTCPPEAEVFIEPIFETTEPGRTGSIHYTGTKSTLFGILGVDKAVYALSEKDVLTRAKVFKTMAKHDLGCGPGGGVTTETVMGNSGILIATNKYTPRPGESSCVAIKRRKREIASEILSKYEGSDNLCCALGLNKDRYNRNCETRTNILTRYFQGKHENCSRIFLECCLYGKEHGFTDMKLMRTGMNLARMGDVSKDDLKFISEDEADVFEQLTPVRKDFRETIFFEDFELGVDGKKEFQVSLPHSITTWVFQAVSVSSSHGICVSEPKSIVSKKTIFLHLNLPYSVVRNEQVEIQATLFNYGFNKLRAEMYMYGVKGLCTGTTEGERSERKIVFVEKQSAATVTFPAIPLEIGTFSIKVVAYTNVGGDIVVKPLKVIAEGETVEFDYPVILDPTNQQKRERRDISNAKITGDQFGATVETAINEPDQLLQKPKGCGEQNMVFLAPTLYTMKYLKIKGKITPEIEDKGFSFIRHGYGNQLAFKKEDGSYAAFTDRDPSTWLTAFVVKVFCQASQLVNIDEDVMCSGVKWLLDHQQPDGSFNEDNPVFHAEMVGGVQGRTPLTAFVLISLEECKCDVENLHLSKKRALAYLEDHLGDVNEPLALAIMAYALSLSDSLLKVEANNKLMFLSKYDKDTNTRHWGVDNSAEDIEATSYALLNQLLLNDMEKSNSIVNWLNNQRLQSGSFKSTQDTVIGLQALSEYAIRAQMPAMNLVTNITSNNDATFTEVLKFDEKNSHILRNINVKKVGGMIFLNTAGHGVGSLTVKLRYNVFNPPEKLCKFDVTVNVTEVKKERKPVPHIVNFKGKNYFNKISPDDLVKIARKFEELPDYSVLHIAPRSRVALNATLFAQRMNALKRTKRQADKENRELILKITICARYLGNKTTGMSIIDAGIFSGFVLDDDDLQKLKNSRRSLIERYETSSKRVIFYLKKVPTEEKYCFYFHVRQNYEVGNTQRSVVKVYDYYNPDATCSVFYSPTKNSALLRTICNGGVCQCAAGGCPPRKPFEIVKTFEADEKETGLINYACNKFDYAWKGHFISEKKEGGFLKLGFVVEEVIKNGIESEELIEGCTRYLLLRENCSPYLLEKTYLIMGKDGNKYTNEEEEIWYRYLLDQTSAVYMWSSAEKASRKGFQRLLTHVIALLKKDGCLE</sequence>
<dbReference type="Pfam" id="PF07703">
    <property type="entry name" value="A2M_BRD"/>
    <property type="match status" value="1"/>
</dbReference>
<dbReference type="InterPro" id="IPR008930">
    <property type="entry name" value="Terpenoid_cyclase/PrenylTrfase"/>
</dbReference>
<dbReference type="InterPro" id="IPR001599">
    <property type="entry name" value="Macroglobln_a2"/>
</dbReference>
<dbReference type="InterPro" id="IPR000020">
    <property type="entry name" value="Anaphylatoxin/fibulin"/>
</dbReference>
<evidence type="ECO:0000256" key="2">
    <source>
        <dbReference type="ARBA" id="ARBA00022525"/>
    </source>
</evidence>
<comment type="subcellular location">
    <subcellularLocation>
        <location evidence="1">Secreted</location>
    </subcellularLocation>
</comment>
<evidence type="ECO:0000313" key="7">
    <source>
        <dbReference type="EMBL" id="GFY45892.1"/>
    </source>
</evidence>
<dbReference type="EMBL" id="BMAV01005107">
    <property type="protein sequence ID" value="GFY45892.1"/>
    <property type="molecule type" value="Genomic_DNA"/>
</dbReference>
<dbReference type="Gene3D" id="1.20.50.70">
    <property type="match status" value="1"/>
</dbReference>
<dbReference type="Pfam" id="PF00207">
    <property type="entry name" value="A2M"/>
    <property type="match status" value="1"/>
</dbReference>
<keyword evidence="8" id="KW-1185">Reference proteome</keyword>
<dbReference type="InterPro" id="IPR011626">
    <property type="entry name" value="Alpha-macroglobulin_TED"/>
</dbReference>
<dbReference type="Gene3D" id="2.60.40.10">
    <property type="entry name" value="Immunoglobulins"/>
    <property type="match status" value="2"/>
</dbReference>
<dbReference type="Gene3D" id="2.60.40.1940">
    <property type="match status" value="1"/>
</dbReference>
<dbReference type="OrthoDB" id="6359008at2759"/>
<keyword evidence="3" id="KW-0882">Thioester bond</keyword>
<dbReference type="Gene3D" id="2.20.130.20">
    <property type="match status" value="1"/>
</dbReference>
<dbReference type="SUPFAM" id="SSF49410">
    <property type="entry name" value="Alpha-macroglobulin receptor domain"/>
    <property type="match status" value="1"/>
</dbReference>
<gene>
    <name evidence="7" type="primary">C3</name>
    <name evidence="7" type="ORF">TNIN_320011</name>
</gene>
<dbReference type="InterPro" id="IPR019742">
    <property type="entry name" value="MacrogloblnA2_CS"/>
</dbReference>
<evidence type="ECO:0000256" key="4">
    <source>
        <dbReference type="ARBA" id="ARBA00023157"/>
    </source>
</evidence>
<dbReference type="Pfam" id="PF07678">
    <property type="entry name" value="TED_complement"/>
    <property type="match status" value="1"/>
</dbReference>
<dbReference type="Gene3D" id="2.60.40.690">
    <property type="entry name" value="Alpha-macroglobulin, receptor-binding domain"/>
    <property type="match status" value="1"/>
</dbReference>
<dbReference type="PANTHER" id="PTHR11412:SF166">
    <property type="entry name" value="NTR DOMAIN-CONTAINING PROTEIN"/>
    <property type="match status" value="1"/>
</dbReference>
<evidence type="ECO:0000259" key="6">
    <source>
        <dbReference type="PROSITE" id="PS50189"/>
    </source>
</evidence>
<comment type="caution">
    <text evidence="7">The sequence shown here is derived from an EMBL/GenBank/DDBJ whole genome shotgun (WGS) entry which is preliminary data.</text>
</comment>
<dbReference type="InterPro" id="IPR047565">
    <property type="entry name" value="Alpha-macroglob_thiol-ester_cl"/>
</dbReference>
<dbReference type="Gene3D" id="2.40.50.120">
    <property type="match status" value="1"/>
</dbReference>
<organism evidence="7 8">
    <name type="scientific">Trichonephila inaurata madagascariensis</name>
    <dbReference type="NCBI Taxonomy" id="2747483"/>
    <lineage>
        <taxon>Eukaryota</taxon>
        <taxon>Metazoa</taxon>
        <taxon>Ecdysozoa</taxon>
        <taxon>Arthropoda</taxon>
        <taxon>Chelicerata</taxon>
        <taxon>Arachnida</taxon>
        <taxon>Araneae</taxon>
        <taxon>Araneomorphae</taxon>
        <taxon>Entelegynae</taxon>
        <taxon>Araneoidea</taxon>
        <taxon>Nephilidae</taxon>
        <taxon>Trichonephila</taxon>
        <taxon>Trichonephila inaurata</taxon>
    </lineage>
</organism>
<dbReference type="CDD" id="cd02896">
    <property type="entry name" value="complement_C3_C4_C5"/>
    <property type="match status" value="1"/>
</dbReference>
<dbReference type="InterPro" id="IPR008993">
    <property type="entry name" value="TIMP-like_OB-fold"/>
</dbReference>
<dbReference type="InterPro" id="IPR002890">
    <property type="entry name" value="MG2"/>
</dbReference>
<dbReference type="SUPFAM" id="SSF50242">
    <property type="entry name" value="TIMP-like"/>
    <property type="match status" value="1"/>
</dbReference>
<dbReference type="InterPro" id="IPR018081">
    <property type="entry name" value="Anaphylatoxin_comp_syst"/>
</dbReference>
<dbReference type="InterPro" id="IPR018933">
    <property type="entry name" value="Netrin_module_non-TIMP"/>
</dbReference>
<feature type="domain" description="Anaphylatoxin-like" evidence="5">
    <location>
        <begin position="610"/>
        <end position="650"/>
    </location>
</feature>
<dbReference type="SUPFAM" id="SSF48239">
    <property type="entry name" value="Terpenoid cyclases/Protein prenyltransferases"/>
    <property type="match status" value="1"/>
</dbReference>
<dbReference type="SMART" id="SM01359">
    <property type="entry name" value="A2M_N_2"/>
    <property type="match status" value="1"/>
</dbReference>